<gene>
    <name evidence="1" type="ORF">ABFV72_06405</name>
</gene>
<dbReference type="EMBL" id="JBDLOB010000003">
    <property type="protein sequence ID" value="MEN8625638.1"/>
    <property type="molecule type" value="Genomic_DNA"/>
</dbReference>
<evidence type="ECO:0008006" key="3">
    <source>
        <dbReference type="Google" id="ProtNLM"/>
    </source>
</evidence>
<dbReference type="Proteomes" id="UP001414441">
    <property type="component" value="Unassembled WGS sequence"/>
</dbReference>
<accession>A0ABV0D6X5</accession>
<dbReference type="InterPro" id="IPR009218">
    <property type="entry name" value="HD_phosphohydro"/>
</dbReference>
<sequence>MKTASNNHDELGKCFVQHLSAMTSDILPKQIDRLWQDIVTRYGEPQRAYHTLNHIEQLLVQFENIKHYLAEPHITALALYYHDVIYDPTRSDNELKSADFATDALSPYLSPEQCQQIYALIMMTANHQIDESIDSVKYSDAAYLLDMDLSILGAPWPTYKQYAKAIRQEYAHVADDNYRDGRTAVLQGLLAHPKLYLTDHYYNQLETQARDNINHELTLLAAL</sequence>
<evidence type="ECO:0000313" key="2">
    <source>
        <dbReference type="Proteomes" id="UP001414441"/>
    </source>
</evidence>
<evidence type="ECO:0000313" key="1">
    <source>
        <dbReference type="EMBL" id="MEN8625638.1"/>
    </source>
</evidence>
<comment type="caution">
    <text evidence="1">The sequence shown here is derived from an EMBL/GenBank/DDBJ whole genome shotgun (WGS) entry which is preliminary data.</text>
</comment>
<dbReference type="PANTHER" id="PTHR21174:SF0">
    <property type="entry name" value="HD PHOSPHOHYDROLASE FAMILY PROTEIN-RELATED"/>
    <property type="match status" value="1"/>
</dbReference>
<dbReference type="PIRSF" id="PIRSF035170">
    <property type="entry name" value="HD_phosphohydro"/>
    <property type="match status" value="1"/>
</dbReference>
<dbReference type="RefSeq" id="WP_347162877.1">
    <property type="nucleotide sequence ID" value="NZ_JBDLOB010000003.1"/>
</dbReference>
<proteinExistence type="predicted"/>
<protein>
    <recommendedName>
        <fullName evidence="3">Metal-dependent HD superfamily phosphohydrolase</fullName>
    </recommendedName>
</protein>
<dbReference type="SUPFAM" id="SSF109604">
    <property type="entry name" value="HD-domain/PDEase-like"/>
    <property type="match status" value="1"/>
</dbReference>
<organism evidence="1 2">
    <name type="scientific">Psychrobacter proteolyticus</name>
    <dbReference type="NCBI Taxonomy" id="147825"/>
    <lineage>
        <taxon>Bacteria</taxon>
        <taxon>Pseudomonadati</taxon>
        <taxon>Pseudomonadota</taxon>
        <taxon>Gammaproteobacteria</taxon>
        <taxon>Moraxellales</taxon>
        <taxon>Moraxellaceae</taxon>
        <taxon>Psychrobacter</taxon>
    </lineage>
</organism>
<reference evidence="1 2" key="1">
    <citation type="submission" date="2024-05" db="EMBL/GenBank/DDBJ databases">
        <title>Genome sequencing of Marine Estuary Bacteria, Pseudoalteromonas distincta strain FA, Psychrobacter proteolyticus strain EA, and Shewanella baltica strain CA.</title>
        <authorList>
            <person name="Dieffenbach S.A."/>
            <person name="Maclea K.S."/>
        </authorList>
    </citation>
    <scope>NUCLEOTIDE SEQUENCE [LARGE SCALE GENOMIC DNA]</scope>
    <source>
        <strain evidence="1 2">EA</strain>
    </source>
</reference>
<keyword evidence="2" id="KW-1185">Reference proteome</keyword>
<name>A0ABV0D6X5_9GAMM</name>
<dbReference type="PANTHER" id="PTHR21174">
    <property type="match status" value="1"/>
</dbReference>